<protein>
    <submittedName>
        <fullName evidence="1">Uncharacterized protein</fullName>
    </submittedName>
</protein>
<dbReference type="Proteomes" id="UP001551011">
    <property type="component" value="Unassembled WGS sequence"/>
</dbReference>
<evidence type="ECO:0000313" key="2">
    <source>
        <dbReference type="Proteomes" id="UP001551011"/>
    </source>
</evidence>
<accession>A0ABV3AHR6</accession>
<dbReference type="EMBL" id="JBFAEG010000027">
    <property type="protein sequence ID" value="MEU5711494.1"/>
    <property type="molecule type" value="Genomic_DNA"/>
</dbReference>
<evidence type="ECO:0000313" key="1">
    <source>
        <dbReference type="EMBL" id="MEU5711494.1"/>
    </source>
</evidence>
<reference evidence="1 2" key="1">
    <citation type="submission" date="2024-06" db="EMBL/GenBank/DDBJ databases">
        <title>The Natural Products Discovery Center: Release of the First 8490 Sequenced Strains for Exploring Actinobacteria Biosynthetic Diversity.</title>
        <authorList>
            <person name="Kalkreuter E."/>
            <person name="Kautsar S.A."/>
            <person name="Yang D."/>
            <person name="Bader C.D."/>
            <person name="Teijaro C.N."/>
            <person name="Fluegel L."/>
            <person name="Davis C.M."/>
            <person name="Simpson J.R."/>
            <person name="Lauterbach L."/>
            <person name="Steele A.D."/>
            <person name="Gui C."/>
            <person name="Meng S."/>
            <person name="Li G."/>
            <person name="Viehrig K."/>
            <person name="Ye F."/>
            <person name="Su P."/>
            <person name="Kiefer A.F."/>
            <person name="Nichols A."/>
            <person name="Cepeda A.J."/>
            <person name="Yan W."/>
            <person name="Fan B."/>
            <person name="Jiang Y."/>
            <person name="Adhikari A."/>
            <person name="Zheng C.-J."/>
            <person name="Schuster L."/>
            <person name="Cowan T.M."/>
            <person name="Smanski M.J."/>
            <person name="Chevrette M.G."/>
            <person name="De Carvalho L.P.S."/>
            <person name="Shen B."/>
        </authorList>
    </citation>
    <scope>NUCLEOTIDE SEQUENCE [LARGE SCALE GENOMIC DNA]</scope>
    <source>
        <strain evidence="1 2">NPDC020594</strain>
    </source>
</reference>
<proteinExistence type="predicted"/>
<gene>
    <name evidence="1" type="ORF">AB0H04_32345</name>
</gene>
<name>A0ABV3AHR6_9ACTN</name>
<organism evidence="1 2">
    <name type="scientific">Streptomyces flaveolus</name>
    <dbReference type="NCBI Taxonomy" id="67297"/>
    <lineage>
        <taxon>Bacteria</taxon>
        <taxon>Bacillati</taxon>
        <taxon>Actinomycetota</taxon>
        <taxon>Actinomycetes</taxon>
        <taxon>Kitasatosporales</taxon>
        <taxon>Streptomycetaceae</taxon>
        <taxon>Streptomyces</taxon>
    </lineage>
</organism>
<dbReference type="RefSeq" id="WP_359259928.1">
    <property type="nucleotide sequence ID" value="NZ_JBFAEG010000027.1"/>
</dbReference>
<sequence length="51" mass="5402">MRSGVVYGALSSHRQTGPAALAIPLQARSVGYGTKAVRGSWLKRWFGTASP</sequence>
<comment type="caution">
    <text evidence="1">The sequence shown here is derived from an EMBL/GenBank/DDBJ whole genome shotgun (WGS) entry which is preliminary data.</text>
</comment>
<keyword evidence="2" id="KW-1185">Reference proteome</keyword>